<comment type="caution">
    <text evidence="8">The sequence shown here is derived from an EMBL/GenBank/DDBJ whole genome shotgun (WGS) entry which is preliminary data.</text>
</comment>
<dbReference type="InterPro" id="IPR036662">
    <property type="entry name" value="PTS_EIIA_man-typ_sf"/>
</dbReference>
<dbReference type="RefSeq" id="WP_379189709.1">
    <property type="nucleotide sequence ID" value="NZ_JBHSOW010000068.1"/>
</dbReference>
<dbReference type="SUPFAM" id="SSF63520">
    <property type="entry name" value="PTS-regulatory domain, PRD"/>
    <property type="match status" value="2"/>
</dbReference>
<sequence length="904" mass="99109">MRIHKVLEIVRRIAPSGGSLGVTADEVAEAAGILRHNASADLNELVREGLLRKSGGRPVRFVLTDKVDDSKLLQTDAPEDQDAASHSSSEFFHKQVIGAKGSLRAVIEQLKAAMLYPPHGLPTLLLGPTGSGKSYLAEKMYQFAVQAGRLAPSAPFNVLNCADYAANPQLLLAQLFGYVKGAFTGAEQTTAGLVAQSENGVLFLDEIHRLPPEGQEMLFLLMDRGAYRMLGDGATQRQASVRLIAATSEDARSVLLNTLLRRFPVVLTLPDVNVRPLQEKLALIEFFLNEEATRVSIPISVSPLVLVALMTFHTTGNVGELHSAVLLGCAKAFLNYLAAASKSKYMPLVLTNLAPQIQLEYLRNHQDSMKAEQLVGVEDRIYLPAHNQTTYLDDGRSMDLYKELNRRVRGYLDSSLEQDEILQLIRIDADYYLRRLHRHESGTYTMQERLLVVVADFVEEAGKELGVGFDPEVTTGIALHLAALTQTEQFDSEEILDLVAHCSREFSVVRLLAGRLEEGLKIRLSSGEISFLAFFLAGHKREAEPQQIKVLVIAHGEHTASSMAEVANELLFEKKVKALDMPLSQSLESTLQLAAQRIREMGKIKGVLLMVDMGSLTGFGALLEKMIGIPVAVIPFVTTASVVEAARLSDSGQMDLQQMVEAIKQVYNFETVLPLPDGKRMIITTCLTGEGTARKLAAFINEALPANLRDNILVHAVNLDNGSEITSLYLEGWRRTVIAAVGTVNPHLPGVVFIGMDQILFGTGMKTLIELTAEGQLEADDTDGLSKEEAISLASRFVTDYIESKDGEAYFSGAVASLERLEQALGMSLRISQAVRWVIHLSFALERLNTNGLIMECSDLEYLEQQHHALLDMIQLSVTQACKSVSVTLPRSEIGYLALIVLSE</sequence>
<gene>
    <name evidence="8" type="ORF">ACFPYJ_18765</name>
</gene>
<dbReference type="Proteomes" id="UP001596047">
    <property type="component" value="Unassembled WGS sequence"/>
</dbReference>
<feature type="domain" description="PRD" evidence="7">
    <location>
        <begin position="805"/>
        <end position="904"/>
    </location>
</feature>
<dbReference type="InterPro" id="IPR036634">
    <property type="entry name" value="PRD_sf"/>
</dbReference>
<dbReference type="SMART" id="SM00382">
    <property type="entry name" value="AAA"/>
    <property type="match status" value="1"/>
</dbReference>
<feature type="domain" description="PTS EIIA type-4" evidence="6">
    <location>
        <begin position="547"/>
        <end position="682"/>
    </location>
</feature>
<dbReference type="Pfam" id="PF03610">
    <property type="entry name" value="EIIA-man"/>
    <property type="match status" value="1"/>
</dbReference>
<organism evidence="8 9">
    <name type="scientific">Paenibacillus solisilvae</name>
    <dbReference type="NCBI Taxonomy" id="2486751"/>
    <lineage>
        <taxon>Bacteria</taxon>
        <taxon>Bacillati</taxon>
        <taxon>Bacillota</taxon>
        <taxon>Bacilli</taxon>
        <taxon>Bacillales</taxon>
        <taxon>Paenibacillaceae</taxon>
        <taxon>Paenibacillus</taxon>
    </lineage>
</organism>
<dbReference type="PANTHER" id="PTHR32071">
    <property type="entry name" value="TRANSCRIPTIONAL REGULATORY PROTEIN"/>
    <property type="match status" value="1"/>
</dbReference>
<proteinExistence type="predicted"/>
<evidence type="ECO:0000256" key="3">
    <source>
        <dbReference type="ARBA" id="ARBA00022840"/>
    </source>
</evidence>
<dbReference type="InterPro" id="IPR027417">
    <property type="entry name" value="P-loop_NTPase"/>
</dbReference>
<name>A0ABW0W099_9BACL</name>
<dbReference type="PROSITE" id="PS50045">
    <property type="entry name" value="SIGMA54_INTERACT_4"/>
    <property type="match status" value="1"/>
</dbReference>
<dbReference type="InterPro" id="IPR036390">
    <property type="entry name" value="WH_DNA-bd_sf"/>
</dbReference>
<evidence type="ECO:0000313" key="9">
    <source>
        <dbReference type="Proteomes" id="UP001596047"/>
    </source>
</evidence>
<dbReference type="PANTHER" id="PTHR32071:SF38">
    <property type="entry name" value="PSP OPERON TRANSCRIPTIONAL ACTIVATOR"/>
    <property type="match status" value="1"/>
</dbReference>
<accession>A0ABW0W099</accession>
<dbReference type="SUPFAM" id="SSF46785">
    <property type="entry name" value="Winged helix' DNA-binding domain"/>
    <property type="match status" value="1"/>
</dbReference>
<evidence type="ECO:0000256" key="2">
    <source>
        <dbReference type="ARBA" id="ARBA00022741"/>
    </source>
</evidence>
<dbReference type="Pfam" id="PF00158">
    <property type="entry name" value="Sigma54_activat"/>
    <property type="match status" value="1"/>
</dbReference>
<dbReference type="Gene3D" id="3.40.50.300">
    <property type="entry name" value="P-loop containing nucleotide triphosphate hydrolases"/>
    <property type="match status" value="1"/>
</dbReference>
<keyword evidence="3" id="KW-0067">ATP-binding</keyword>
<dbReference type="InterPro" id="IPR011608">
    <property type="entry name" value="PRD"/>
</dbReference>
<dbReference type="PROSITE" id="PS51096">
    <property type="entry name" value="PTS_EIIA_TYPE_4"/>
    <property type="match status" value="1"/>
</dbReference>
<evidence type="ECO:0000259" key="6">
    <source>
        <dbReference type="PROSITE" id="PS51096"/>
    </source>
</evidence>
<evidence type="ECO:0000256" key="4">
    <source>
        <dbReference type="ARBA" id="ARBA00023125"/>
    </source>
</evidence>
<keyword evidence="4" id="KW-0238">DNA-binding</keyword>
<keyword evidence="2" id="KW-0547">Nucleotide-binding</keyword>
<keyword evidence="9" id="KW-1185">Reference proteome</keyword>
<evidence type="ECO:0000259" key="5">
    <source>
        <dbReference type="PROSITE" id="PS50045"/>
    </source>
</evidence>
<dbReference type="SUPFAM" id="SSF52540">
    <property type="entry name" value="P-loop containing nucleoside triphosphate hydrolases"/>
    <property type="match status" value="1"/>
</dbReference>
<evidence type="ECO:0000313" key="8">
    <source>
        <dbReference type="EMBL" id="MFC5651113.1"/>
    </source>
</evidence>
<dbReference type="CDD" id="cd00009">
    <property type="entry name" value="AAA"/>
    <property type="match status" value="1"/>
</dbReference>
<dbReference type="Pfam" id="PF00874">
    <property type="entry name" value="PRD"/>
    <property type="match status" value="1"/>
</dbReference>
<dbReference type="PROSITE" id="PS51372">
    <property type="entry name" value="PRD_2"/>
    <property type="match status" value="1"/>
</dbReference>
<dbReference type="InterPro" id="IPR004701">
    <property type="entry name" value="PTS_EIIA_man-typ"/>
</dbReference>
<dbReference type="EMBL" id="JBHSOW010000068">
    <property type="protein sequence ID" value="MFC5651113.1"/>
    <property type="molecule type" value="Genomic_DNA"/>
</dbReference>
<reference evidence="9" key="1">
    <citation type="journal article" date="2019" name="Int. J. Syst. Evol. Microbiol.">
        <title>The Global Catalogue of Microorganisms (GCM) 10K type strain sequencing project: providing services to taxonomists for standard genome sequencing and annotation.</title>
        <authorList>
            <consortium name="The Broad Institute Genomics Platform"/>
            <consortium name="The Broad Institute Genome Sequencing Center for Infectious Disease"/>
            <person name="Wu L."/>
            <person name="Ma J."/>
        </authorList>
    </citation>
    <scope>NUCLEOTIDE SEQUENCE [LARGE SCALE GENOMIC DNA]</scope>
    <source>
        <strain evidence="9">CGMCC 1.3240</strain>
    </source>
</reference>
<keyword evidence="1" id="KW-0808">Transferase</keyword>
<feature type="domain" description="Sigma-54 factor interaction" evidence="5">
    <location>
        <begin position="96"/>
        <end position="330"/>
    </location>
</feature>
<protein>
    <submittedName>
        <fullName evidence="8">Sigma 54-interacting transcriptional regulator</fullName>
    </submittedName>
</protein>
<dbReference type="InterPro" id="IPR002078">
    <property type="entry name" value="Sigma_54_int"/>
</dbReference>
<evidence type="ECO:0000259" key="7">
    <source>
        <dbReference type="PROSITE" id="PS51372"/>
    </source>
</evidence>
<dbReference type="SUPFAM" id="SSF53062">
    <property type="entry name" value="PTS system fructose IIA component-like"/>
    <property type="match status" value="1"/>
</dbReference>
<dbReference type="InterPro" id="IPR003593">
    <property type="entry name" value="AAA+_ATPase"/>
</dbReference>
<dbReference type="Gene3D" id="3.40.50.510">
    <property type="entry name" value="Phosphotransferase system, mannose-type IIA component"/>
    <property type="match status" value="1"/>
</dbReference>
<dbReference type="Gene3D" id="1.10.1790.10">
    <property type="entry name" value="PRD domain"/>
    <property type="match status" value="1"/>
</dbReference>
<evidence type="ECO:0000256" key="1">
    <source>
        <dbReference type="ARBA" id="ARBA00022679"/>
    </source>
</evidence>